<feature type="transmembrane region" description="Helical" evidence="6">
    <location>
        <begin position="269"/>
        <end position="287"/>
    </location>
</feature>
<feature type="transmembrane region" description="Helical" evidence="6">
    <location>
        <begin position="101"/>
        <end position="123"/>
    </location>
</feature>
<reference evidence="9" key="1">
    <citation type="submission" date="2018-08" db="EMBL/GenBank/DDBJ databases">
        <authorList>
            <person name="Kim S.-J."/>
            <person name="Jung G.-Y."/>
        </authorList>
    </citation>
    <scope>NUCLEOTIDE SEQUENCE [LARGE SCALE GENOMIC DNA]</scope>
    <source>
        <strain evidence="9">GY_H</strain>
    </source>
</reference>
<dbReference type="OrthoDB" id="9788453at2"/>
<gene>
    <name evidence="8" type="ORF">DXH78_00035</name>
</gene>
<proteinExistence type="predicted"/>
<dbReference type="CDD" id="cd17324">
    <property type="entry name" value="MFS_NepI_like"/>
    <property type="match status" value="1"/>
</dbReference>
<evidence type="ECO:0000256" key="1">
    <source>
        <dbReference type="ARBA" id="ARBA00004651"/>
    </source>
</evidence>
<organism evidence="8 9">
    <name type="scientific">Undibacter mobilis</name>
    <dbReference type="NCBI Taxonomy" id="2292256"/>
    <lineage>
        <taxon>Bacteria</taxon>
        <taxon>Pseudomonadati</taxon>
        <taxon>Pseudomonadota</taxon>
        <taxon>Alphaproteobacteria</taxon>
        <taxon>Hyphomicrobiales</taxon>
        <taxon>Nitrobacteraceae</taxon>
        <taxon>Undibacter</taxon>
    </lineage>
</organism>
<keyword evidence="9" id="KW-1185">Reference proteome</keyword>
<feature type="transmembrane region" description="Helical" evidence="6">
    <location>
        <begin position="237"/>
        <end position="257"/>
    </location>
</feature>
<feature type="transmembrane region" description="Helical" evidence="6">
    <location>
        <begin position="201"/>
        <end position="225"/>
    </location>
</feature>
<feature type="transmembrane region" description="Helical" evidence="6">
    <location>
        <begin position="158"/>
        <end position="180"/>
    </location>
</feature>
<dbReference type="AlphaFoldDB" id="A0A371B6D1"/>
<accession>A0A371B6D1</accession>
<evidence type="ECO:0000313" key="8">
    <source>
        <dbReference type="EMBL" id="RDV03114.1"/>
    </source>
</evidence>
<evidence type="ECO:0000259" key="7">
    <source>
        <dbReference type="PROSITE" id="PS50850"/>
    </source>
</evidence>
<feature type="transmembrane region" description="Helical" evidence="6">
    <location>
        <begin position="44"/>
        <end position="65"/>
    </location>
</feature>
<dbReference type="InterPro" id="IPR036259">
    <property type="entry name" value="MFS_trans_sf"/>
</dbReference>
<feature type="transmembrane region" description="Helical" evidence="6">
    <location>
        <begin position="293"/>
        <end position="313"/>
    </location>
</feature>
<protein>
    <submittedName>
        <fullName evidence="8">MFS transporter</fullName>
    </submittedName>
</protein>
<feature type="transmembrane region" description="Helical" evidence="6">
    <location>
        <begin position="325"/>
        <end position="349"/>
    </location>
</feature>
<dbReference type="SUPFAM" id="SSF103473">
    <property type="entry name" value="MFS general substrate transporter"/>
    <property type="match status" value="1"/>
</dbReference>
<dbReference type="PANTHER" id="PTHR43124">
    <property type="entry name" value="PURINE EFFLUX PUMP PBUE"/>
    <property type="match status" value="1"/>
</dbReference>
<feature type="domain" description="Major facilitator superfamily (MFS) profile" evidence="7">
    <location>
        <begin position="6"/>
        <end position="381"/>
    </location>
</feature>
<dbReference type="InterPro" id="IPR020846">
    <property type="entry name" value="MFS_dom"/>
</dbReference>
<dbReference type="EMBL" id="QRGO01000001">
    <property type="protein sequence ID" value="RDV03114.1"/>
    <property type="molecule type" value="Genomic_DNA"/>
</dbReference>
<feature type="transmembrane region" description="Helical" evidence="6">
    <location>
        <begin position="355"/>
        <end position="376"/>
    </location>
</feature>
<dbReference type="Proteomes" id="UP000263993">
    <property type="component" value="Unassembled WGS sequence"/>
</dbReference>
<comment type="subcellular location">
    <subcellularLocation>
        <location evidence="1">Cell membrane</location>
        <topology evidence="1">Multi-pass membrane protein</topology>
    </subcellularLocation>
</comment>
<evidence type="ECO:0000256" key="6">
    <source>
        <dbReference type="SAM" id="Phobius"/>
    </source>
</evidence>
<dbReference type="Pfam" id="PF07690">
    <property type="entry name" value="MFS_1"/>
    <property type="match status" value="1"/>
</dbReference>
<dbReference type="PROSITE" id="PS50850">
    <property type="entry name" value="MFS"/>
    <property type="match status" value="1"/>
</dbReference>
<dbReference type="GO" id="GO:0022857">
    <property type="term" value="F:transmembrane transporter activity"/>
    <property type="evidence" value="ECO:0007669"/>
    <property type="project" value="InterPro"/>
</dbReference>
<dbReference type="Gene3D" id="1.20.1250.20">
    <property type="entry name" value="MFS general substrate transporter like domains"/>
    <property type="match status" value="1"/>
</dbReference>
<name>A0A371B6D1_9BRAD</name>
<feature type="transmembrane region" description="Helical" evidence="6">
    <location>
        <begin position="130"/>
        <end position="152"/>
    </location>
</feature>
<evidence type="ECO:0000256" key="5">
    <source>
        <dbReference type="ARBA" id="ARBA00023136"/>
    </source>
</evidence>
<sequence length="389" mass="39691">MKLNPPLFALALGAFGIGVTEFTPMGMLPLIADGLGVSIPAAGLLVSAYALGVLVGAPVMTLAFARVPRRTLLIGLMGIFTLGNILSALSDSYGMLLAARIITSFNHGAFFGVGSVVAASVVAPERRASAVAAMFSGLTIATIGGVPLAAWLGEVLGWRATFWGIAAIGAVVMVALRLALPPLPVGKGADMKAELRVLARGPVLLALALTVVGASAMFTVFTYIVPILNNETGVGTLFVTAMLVVYGVGLTVGNIIGGRFADRSVDGTLIASLIGLVVLLAAFAVGMRWEASAAVLIFLWGIASFAVVPPLQMRVMQEAREAPNLASAMNIGAFNLGNAVGAALGGVVIDADLGYPMVSIAGAAMSAIGLVMLLLVRRARKPAVVPQVC</sequence>
<dbReference type="GO" id="GO:0005886">
    <property type="term" value="C:plasma membrane"/>
    <property type="evidence" value="ECO:0007669"/>
    <property type="project" value="UniProtKB-SubCell"/>
</dbReference>
<evidence type="ECO:0000256" key="3">
    <source>
        <dbReference type="ARBA" id="ARBA00022692"/>
    </source>
</evidence>
<keyword evidence="2" id="KW-1003">Cell membrane</keyword>
<dbReference type="RefSeq" id="WP_115515142.1">
    <property type="nucleotide sequence ID" value="NZ_QRGO01000001.1"/>
</dbReference>
<keyword evidence="4 6" id="KW-1133">Transmembrane helix</keyword>
<evidence type="ECO:0000313" key="9">
    <source>
        <dbReference type="Proteomes" id="UP000263993"/>
    </source>
</evidence>
<dbReference type="InterPro" id="IPR050189">
    <property type="entry name" value="MFS_Efflux_Transporters"/>
</dbReference>
<keyword evidence="3 6" id="KW-0812">Transmembrane</keyword>
<feature type="transmembrane region" description="Helical" evidence="6">
    <location>
        <begin position="72"/>
        <end position="89"/>
    </location>
</feature>
<comment type="caution">
    <text evidence="8">The sequence shown here is derived from an EMBL/GenBank/DDBJ whole genome shotgun (WGS) entry which is preliminary data.</text>
</comment>
<dbReference type="PANTHER" id="PTHR43124:SF8">
    <property type="entry name" value="INNER MEMBRANE TRANSPORT PROTEIN YDHP"/>
    <property type="match status" value="1"/>
</dbReference>
<dbReference type="InterPro" id="IPR011701">
    <property type="entry name" value="MFS"/>
</dbReference>
<evidence type="ECO:0000256" key="4">
    <source>
        <dbReference type="ARBA" id="ARBA00022989"/>
    </source>
</evidence>
<evidence type="ECO:0000256" key="2">
    <source>
        <dbReference type="ARBA" id="ARBA00022475"/>
    </source>
</evidence>
<keyword evidence="5 6" id="KW-0472">Membrane</keyword>